<evidence type="ECO:0000313" key="1">
    <source>
        <dbReference type="EMBL" id="AND74953.1"/>
    </source>
</evidence>
<dbReference type="Gene3D" id="3.30.70.3580">
    <property type="entry name" value="Antirestriction protein"/>
    <property type="match status" value="1"/>
</dbReference>
<organism evidence="1 2">
    <name type="scientific">Pseudomonas phage pf16</name>
    <dbReference type="NCBI Taxonomy" id="1815630"/>
    <lineage>
        <taxon>Viruses</taxon>
        <taxon>Duplodnaviria</taxon>
        <taxon>Heunggongvirae</taxon>
        <taxon>Uroviricota</taxon>
        <taxon>Caudoviricetes</taxon>
        <taxon>Chakrabartyvirus</taxon>
        <taxon>Chakrabartyvirus pf16</taxon>
    </lineage>
</organism>
<gene>
    <name evidence="1" type="ORF">pf16_30</name>
</gene>
<evidence type="ECO:0000313" key="2">
    <source>
        <dbReference type="Proteomes" id="UP000225821"/>
    </source>
</evidence>
<dbReference type="Proteomes" id="UP000225821">
    <property type="component" value="Segment"/>
</dbReference>
<accession>A0A1S5R3R9</accession>
<sequence>MATIKPVEIVDDEERNAYLVNRYGGVTKAIEIEHRIYNKMQELCPEYTGAFWRMYTVGKRTPTWYMAPAINDRKLALRVPTNGYEGLMSADAAGIVVCLVILNQLCWENPESKEHYDAFVKLQQFSWNHKEAPAIMGAID</sequence>
<dbReference type="EMBL" id="KU873925">
    <property type="protein sequence ID" value="AND74953.1"/>
    <property type="molecule type" value="Genomic_DNA"/>
</dbReference>
<reference evidence="1 2" key="1">
    <citation type="submission" date="2016-03" db="EMBL/GenBank/DDBJ databases">
        <title>Characterisation of pf16 and phiPMW: Two novel phages infecting Pseudomonas putida PpG1.</title>
        <authorList>
            <person name="Magill D.J."/>
            <person name="Krylov V.N."/>
            <person name="Shaburova O.V."/>
            <person name="Allen C.C.R."/>
            <person name="McGrath J.W."/>
            <person name="Quinn J.P."/>
            <person name="Kulakov L.A."/>
        </authorList>
    </citation>
    <scope>NUCLEOTIDE SEQUENCE [LARGE SCALE GENOMIC DNA]</scope>
</reference>
<name>A0A1S5R3R9_9CAUD</name>
<keyword evidence="2" id="KW-1185">Reference proteome</keyword>
<proteinExistence type="predicted"/>
<protein>
    <recommendedName>
        <fullName evidence="3">Antirestriction protein</fullName>
    </recommendedName>
</protein>
<dbReference type="InterPro" id="IPR042297">
    <property type="entry name" value="Antirestriction_sf"/>
</dbReference>
<dbReference type="OrthoDB" id="24603at10239"/>
<evidence type="ECO:0008006" key="3">
    <source>
        <dbReference type="Google" id="ProtNLM"/>
    </source>
</evidence>
<dbReference type="InterPro" id="IPR004914">
    <property type="entry name" value="Antirestrict"/>
</dbReference>
<dbReference type="Pfam" id="PF03230">
    <property type="entry name" value="Antirestrict"/>
    <property type="match status" value="1"/>
</dbReference>